<dbReference type="EMBL" id="LJGZ01000004">
    <property type="protein sequence ID" value="OEV22266.1"/>
    <property type="molecule type" value="Genomic_DNA"/>
</dbReference>
<evidence type="ECO:0000313" key="3">
    <source>
        <dbReference type="Proteomes" id="UP000175971"/>
    </source>
</evidence>
<keyword evidence="1" id="KW-1133">Transmembrane helix</keyword>
<feature type="transmembrane region" description="Helical" evidence="1">
    <location>
        <begin position="136"/>
        <end position="155"/>
    </location>
</feature>
<dbReference type="Proteomes" id="UP000175971">
    <property type="component" value="Unassembled WGS sequence"/>
</dbReference>
<feature type="transmembrane region" description="Helical" evidence="1">
    <location>
        <begin position="58"/>
        <end position="77"/>
    </location>
</feature>
<evidence type="ECO:0000256" key="1">
    <source>
        <dbReference type="SAM" id="Phobius"/>
    </source>
</evidence>
<organism evidence="2 3">
    <name type="scientific">Streptomyces nanshensis</name>
    <dbReference type="NCBI Taxonomy" id="518642"/>
    <lineage>
        <taxon>Bacteria</taxon>
        <taxon>Bacillati</taxon>
        <taxon>Actinomycetota</taxon>
        <taxon>Actinomycetes</taxon>
        <taxon>Kitasatosporales</taxon>
        <taxon>Streptomycetaceae</taxon>
        <taxon>Streptomyces</taxon>
    </lineage>
</organism>
<keyword evidence="1" id="KW-0812">Transmembrane</keyword>
<proteinExistence type="predicted"/>
<comment type="caution">
    <text evidence="2">The sequence shown here is derived from an EMBL/GenBank/DDBJ whole genome shotgun (WGS) entry which is preliminary data.</text>
</comment>
<name>A0A1E7M1K4_9ACTN</name>
<accession>A0A1E7M1K4</accession>
<feature type="transmembrane region" description="Helical" evidence="1">
    <location>
        <begin position="83"/>
        <end position="104"/>
    </location>
</feature>
<dbReference type="PATRIC" id="fig|518642.7.peg.2221"/>
<dbReference type="AlphaFoldDB" id="A0A1E7M1K4"/>
<keyword evidence="3" id="KW-1185">Reference proteome</keyword>
<dbReference type="RefSeq" id="WP_070199336.1">
    <property type="nucleotide sequence ID" value="NZ_LJGZ01000004.1"/>
</dbReference>
<evidence type="ECO:0000313" key="2">
    <source>
        <dbReference type="EMBL" id="OEV22266.1"/>
    </source>
</evidence>
<sequence length="157" mass="17210">MDIAWYIARWALPLNVLTGHRPPPDERADEREMCLLIARGEEVDADDLDVAYSAAGGAWIGGVMVGILLASVSMALGDHVHPGFEVLSFVSLLVMGLCLGLFLICHCRTWMLDRAHYAEPGTWTERIATRLSRPRAYDIVLAAAGSVWPAMWAAGYV</sequence>
<reference evidence="2 3" key="1">
    <citation type="journal article" date="2016" name="Front. Microbiol.">
        <title>Comparative Genomics Analysis of Streptomyces Species Reveals Their Adaptation to the Marine Environment and Their Diversity at the Genomic Level.</title>
        <authorList>
            <person name="Tian X."/>
            <person name="Zhang Z."/>
            <person name="Yang T."/>
            <person name="Chen M."/>
            <person name="Li J."/>
            <person name="Chen F."/>
            <person name="Yang J."/>
            <person name="Li W."/>
            <person name="Zhang B."/>
            <person name="Zhang Z."/>
            <person name="Wu J."/>
            <person name="Zhang C."/>
            <person name="Long L."/>
            <person name="Xiao J."/>
        </authorList>
    </citation>
    <scope>NUCLEOTIDE SEQUENCE [LARGE SCALE GENOMIC DNA]</scope>
    <source>
        <strain evidence="2 3">SCSIO M10372</strain>
    </source>
</reference>
<keyword evidence="1" id="KW-0472">Membrane</keyword>
<gene>
    <name evidence="2" type="ORF">AN221_00950</name>
</gene>
<protein>
    <submittedName>
        <fullName evidence="2">Uncharacterized protein</fullName>
    </submittedName>
</protein>